<proteinExistence type="predicted"/>
<dbReference type="SMART" id="SM00406">
    <property type="entry name" value="IGv"/>
    <property type="match status" value="1"/>
</dbReference>
<keyword evidence="4" id="KW-0393">Immunoglobulin domain</keyword>
<dbReference type="InParanoid" id="A0A674IWI4"/>
<dbReference type="Proteomes" id="UP000472274">
    <property type="component" value="Unplaced"/>
</dbReference>
<sequence>MFGLFVFTLYPGSWSPQTAHNCYIFLSRFLVAGTVLGDSVQPREPQMSGAEGGSVTLSCSYETSYTAGVYLYWYRQSPNRAPQYILRRGTKEVRSVSDTADFAQERFSSQAGDSSTALSIAALELADTAVYYCALQRAQGSAWKRDQTERPHDPAFAPREGCSARPQLRQTGALLPVNISLIHYRLCIHTHTHTLQNASLKQHFS</sequence>
<keyword evidence="1" id="KW-0732">Signal</keyword>
<accession>A0A674IWI4</accession>
<reference evidence="7" key="2">
    <citation type="submission" date="2025-09" db="UniProtKB">
        <authorList>
            <consortium name="Ensembl"/>
        </authorList>
    </citation>
    <scope>IDENTIFICATION</scope>
</reference>
<dbReference type="PANTHER" id="PTHR19367">
    <property type="entry name" value="T-CELL RECEPTOR ALPHA CHAIN V REGION"/>
    <property type="match status" value="1"/>
</dbReference>
<evidence type="ECO:0000256" key="5">
    <source>
        <dbReference type="ARBA" id="ARBA00043266"/>
    </source>
</evidence>
<dbReference type="InterPro" id="IPR051287">
    <property type="entry name" value="TCR_variable_region"/>
</dbReference>
<dbReference type="InterPro" id="IPR036179">
    <property type="entry name" value="Ig-like_dom_sf"/>
</dbReference>
<dbReference type="Gene3D" id="2.60.40.10">
    <property type="entry name" value="Immunoglobulins"/>
    <property type="match status" value="1"/>
</dbReference>
<dbReference type="Ensembl" id="ENSTMTT00000013789.1">
    <property type="protein sequence ID" value="ENSTMTP00000013330.1"/>
    <property type="gene ID" value="ENSTMTG00000009630.1"/>
</dbReference>
<keyword evidence="8" id="KW-1185">Reference proteome</keyword>
<keyword evidence="5" id="KW-0391">Immunity</keyword>
<keyword evidence="5" id="KW-1279">T cell receptor</keyword>
<dbReference type="GO" id="GO:0042101">
    <property type="term" value="C:T cell receptor complex"/>
    <property type="evidence" value="ECO:0007669"/>
    <property type="project" value="UniProtKB-KW"/>
</dbReference>
<dbReference type="PROSITE" id="PS50835">
    <property type="entry name" value="IG_LIKE"/>
    <property type="match status" value="1"/>
</dbReference>
<dbReference type="SMART" id="SM00409">
    <property type="entry name" value="IG"/>
    <property type="match status" value="1"/>
</dbReference>
<evidence type="ECO:0000313" key="7">
    <source>
        <dbReference type="Ensembl" id="ENSTMTP00000013330.1"/>
    </source>
</evidence>
<name>A0A674IWI4_9SAUR</name>
<evidence type="ECO:0000256" key="1">
    <source>
        <dbReference type="ARBA" id="ARBA00022729"/>
    </source>
</evidence>
<keyword evidence="2" id="KW-1064">Adaptive immunity</keyword>
<dbReference type="InterPro" id="IPR013783">
    <property type="entry name" value="Ig-like_fold"/>
</dbReference>
<evidence type="ECO:0000256" key="3">
    <source>
        <dbReference type="ARBA" id="ARBA00023170"/>
    </source>
</evidence>
<dbReference type="InterPro" id="IPR003599">
    <property type="entry name" value="Ig_sub"/>
</dbReference>
<dbReference type="AlphaFoldDB" id="A0A674IWI4"/>
<dbReference type="Pfam" id="PF07686">
    <property type="entry name" value="V-set"/>
    <property type="match status" value="1"/>
</dbReference>
<dbReference type="PANTHER" id="PTHR19367:SF18">
    <property type="entry name" value="T CELL RECEPTOR ALPHA VARIABLE 16"/>
    <property type="match status" value="1"/>
</dbReference>
<evidence type="ECO:0000313" key="8">
    <source>
        <dbReference type="Proteomes" id="UP000472274"/>
    </source>
</evidence>
<feature type="domain" description="Ig-like" evidence="6">
    <location>
        <begin position="42"/>
        <end position="149"/>
    </location>
</feature>
<dbReference type="GO" id="GO:0002250">
    <property type="term" value="P:adaptive immune response"/>
    <property type="evidence" value="ECO:0007669"/>
    <property type="project" value="UniProtKB-KW"/>
</dbReference>
<evidence type="ECO:0000259" key="6">
    <source>
        <dbReference type="PROSITE" id="PS50835"/>
    </source>
</evidence>
<evidence type="ECO:0000256" key="2">
    <source>
        <dbReference type="ARBA" id="ARBA00023130"/>
    </source>
</evidence>
<dbReference type="InterPro" id="IPR007110">
    <property type="entry name" value="Ig-like_dom"/>
</dbReference>
<dbReference type="FunFam" id="2.60.40.10:FF:002173">
    <property type="entry name" value="TRADV8 protein"/>
    <property type="match status" value="1"/>
</dbReference>
<protein>
    <recommendedName>
        <fullName evidence="6">Ig-like domain-containing protein</fullName>
    </recommendedName>
</protein>
<reference evidence="7" key="1">
    <citation type="submission" date="2025-08" db="UniProtKB">
        <authorList>
            <consortium name="Ensembl"/>
        </authorList>
    </citation>
    <scope>IDENTIFICATION</scope>
</reference>
<dbReference type="InterPro" id="IPR013106">
    <property type="entry name" value="Ig_V-set"/>
</dbReference>
<organism evidence="7 8">
    <name type="scientific">Terrapene triunguis</name>
    <name type="common">Three-toed box turtle</name>
    <dbReference type="NCBI Taxonomy" id="2587831"/>
    <lineage>
        <taxon>Eukaryota</taxon>
        <taxon>Metazoa</taxon>
        <taxon>Chordata</taxon>
        <taxon>Craniata</taxon>
        <taxon>Vertebrata</taxon>
        <taxon>Euteleostomi</taxon>
        <taxon>Archelosauria</taxon>
        <taxon>Testudinata</taxon>
        <taxon>Testudines</taxon>
        <taxon>Cryptodira</taxon>
        <taxon>Durocryptodira</taxon>
        <taxon>Testudinoidea</taxon>
        <taxon>Emydidae</taxon>
        <taxon>Terrapene</taxon>
    </lineage>
</organism>
<evidence type="ECO:0000256" key="4">
    <source>
        <dbReference type="ARBA" id="ARBA00023319"/>
    </source>
</evidence>
<dbReference type="SUPFAM" id="SSF48726">
    <property type="entry name" value="Immunoglobulin"/>
    <property type="match status" value="1"/>
</dbReference>
<dbReference type="GeneTree" id="ENSGT00830000128446"/>
<keyword evidence="3" id="KW-0675">Receptor</keyword>